<comment type="caution">
    <text evidence="8">The sequence shown here is derived from an EMBL/GenBank/DDBJ whole genome shotgun (WGS) entry which is preliminary data.</text>
</comment>
<name>A0A9P3PT59_LYOSH</name>
<dbReference type="Pfam" id="PF03098">
    <property type="entry name" value="An_peroxidase"/>
    <property type="match status" value="1"/>
</dbReference>
<protein>
    <submittedName>
        <fullName evidence="8">Heme peroxidase</fullName>
    </submittedName>
</protein>
<organism evidence="8 9">
    <name type="scientific">Lyophyllum shimeji</name>
    <name type="common">Hon-shimeji</name>
    <name type="synonym">Tricholoma shimeji</name>
    <dbReference type="NCBI Taxonomy" id="47721"/>
    <lineage>
        <taxon>Eukaryota</taxon>
        <taxon>Fungi</taxon>
        <taxon>Dikarya</taxon>
        <taxon>Basidiomycota</taxon>
        <taxon>Agaricomycotina</taxon>
        <taxon>Agaricomycetes</taxon>
        <taxon>Agaricomycetidae</taxon>
        <taxon>Agaricales</taxon>
        <taxon>Tricholomatineae</taxon>
        <taxon>Lyophyllaceae</taxon>
        <taxon>Lyophyllum</taxon>
    </lineage>
</organism>
<dbReference type="EMBL" id="BRPK01000009">
    <property type="protein sequence ID" value="GLB40816.1"/>
    <property type="molecule type" value="Genomic_DNA"/>
</dbReference>
<feature type="binding site" description="axial binding residue" evidence="7">
    <location>
        <position position="406"/>
    </location>
    <ligand>
        <name>heme b</name>
        <dbReference type="ChEBI" id="CHEBI:60344"/>
    </ligand>
    <ligandPart>
        <name>Fe</name>
        <dbReference type="ChEBI" id="CHEBI:18248"/>
    </ligandPart>
</feature>
<keyword evidence="8" id="KW-0575">Peroxidase</keyword>
<evidence type="ECO:0000256" key="5">
    <source>
        <dbReference type="ARBA" id="ARBA00023002"/>
    </source>
</evidence>
<dbReference type="InterPro" id="IPR037120">
    <property type="entry name" value="Haem_peroxidase_sf_animal"/>
</dbReference>
<dbReference type="Gene3D" id="1.10.630.10">
    <property type="entry name" value="Cytochrome P450"/>
    <property type="match status" value="1"/>
</dbReference>
<keyword evidence="3 7" id="KW-0479">Metal-binding</keyword>
<keyword evidence="9" id="KW-1185">Reference proteome</keyword>
<dbReference type="GO" id="GO:0005506">
    <property type="term" value="F:iron ion binding"/>
    <property type="evidence" value="ECO:0007669"/>
    <property type="project" value="InterPro"/>
</dbReference>
<dbReference type="GO" id="GO:0051213">
    <property type="term" value="F:dioxygenase activity"/>
    <property type="evidence" value="ECO:0007669"/>
    <property type="project" value="UniProtKB-KW"/>
</dbReference>
<dbReference type="GO" id="GO:0006631">
    <property type="term" value="P:fatty acid metabolic process"/>
    <property type="evidence" value="ECO:0007669"/>
    <property type="project" value="UniProtKB-ARBA"/>
</dbReference>
<dbReference type="OrthoDB" id="823504at2759"/>
<dbReference type="InterPro" id="IPR050783">
    <property type="entry name" value="Oxylipin_biosynth_metab"/>
</dbReference>
<dbReference type="CDD" id="cd20612">
    <property type="entry name" value="CYP_LDS-like_C"/>
    <property type="match status" value="1"/>
</dbReference>
<dbReference type="AlphaFoldDB" id="A0A9P3PT59"/>
<dbReference type="SUPFAM" id="SSF48113">
    <property type="entry name" value="Heme-dependent peroxidases"/>
    <property type="match status" value="1"/>
</dbReference>
<dbReference type="Gene3D" id="1.10.640.10">
    <property type="entry name" value="Haem peroxidase domain superfamily, animal type"/>
    <property type="match status" value="1"/>
</dbReference>
<dbReference type="InterPro" id="IPR019791">
    <property type="entry name" value="Haem_peroxidase_animal"/>
</dbReference>
<keyword evidence="4" id="KW-0223">Dioxygenase</keyword>
<dbReference type="GO" id="GO:0020037">
    <property type="term" value="F:heme binding"/>
    <property type="evidence" value="ECO:0007669"/>
    <property type="project" value="InterPro"/>
</dbReference>
<dbReference type="InterPro" id="IPR010255">
    <property type="entry name" value="Haem_peroxidase_sf"/>
</dbReference>
<evidence type="ECO:0000256" key="7">
    <source>
        <dbReference type="PIRSR" id="PIRSR619791-2"/>
    </source>
</evidence>
<evidence type="ECO:0000313" key="8">
    <source>
        <dbReference type="EMBL" id="GLB40816.1"/>
    </source>
</evidence>
<dbReference type="SUPFAM" id="SSF48264">
    <property type="entry name" value="Cytochrome P450"/>
    <property type="match status" value="1"/>
</dbReference>
<keyword evidence="6 7" id="KW-0408">Iron</keyword>
<dbReference type="Pfam" id="PF00067">
    <property type="entry name" value="p450"/>
    <property type="match status" value="1"/>
</dbReference>
<evidence type="ECO:0000256" key="3">
    <source>
        <dbReference type="ARBA" id="ARBA00022723"/>
    </source>
</evidence>
<dbReference type="CDD" id="cd09817">
    <property type="entry name" value="linoleate_diol_synthase_like"/>
    <property type="match status" value="1"/>
</dbReference>
<gene>
    <name evidence="8" type="ORF">LshimejAT787_0900310</name>
</gene>
<dbReference type="Proteomes" id="UP001063166">
    <property type="component" value="Unassembled WGS sequence"/>
</dbReference>
<keyword evidence="2 7" id="KW-0349">Heme</keyword>
<evidence type="ECO:0000256" key="2">
    <source>
        <dbReference type="ARBA" id="ARBA00022617"/>
    </source>
</evidence>
<dbReference type="PANTHER" id="PTHR11903:SF37">
    <property type="entry name" value="PSI-PRODUCING OXYGENASE A"/>
    <property type="match status" value="1"/>
</dbReference>
<dbReference type="InterPro" id="IPR036396">
    <property type="entry name" value="Cyt_P450_sf"/>
</dbReference>
<dbReference type="GO" id="GO:0016705">
    <property type="term" value="F:oxidoreductase activity, acting on paired donors, with incorporation or reduction of molecular oxygen"/>
    <property type="evidence" value="ECO:0007669"/>
    <property type="project" value="InterPro"/>
</dbReference>
<sequence length="1102" mass="122260">MALKLFYQLWPTSQSPAFPAMVDISVSQAASVAFDAVHLSSRPLPTAPDGYYDYQISTDPVDRREGHSTVTNLIQRMDNFKKNLPTKPDPTVLAAFVDSVTHPDAVDDRKGAFTAGLRMIARLDEDSPLAKKLNNQVVGTLYDTVPHPPASYLGPASVFRQADGRGNCLHNPDIGRAGTPYSRSVQGKAGLPRHSLPDPNLIFDTILKKRDHKTHEGGMSSMIFAFATLVTHSLFRTDHKDMTINNASSYLDLSPLYGDNQAAQDKVRDKAQGRGLLFPDTFSEERLLFAPPAASALLVLFSRNHNYIARRLLQINEFKKWSDPPPSDEAARARQDEEIFQTAKLVNCGHFMSAIMGDYVAGFLGSSEGSTWNMKAFDVIHNKTQDVPRGQGNHCSVEFNILYRWHATLSENDQKWTENVFNSAFDGKAFDEISVADMIKMAKLFSEISAEPSQRVFAGIARGPDGKFSDDDLAEILQNATESPAGAFGGRGTPAVLRIAEVVGIEQARRWGLCTMNEFRQFLGLRPFETFEEWNPDPAIANAARQLYHHVDNLELYVGLQAESTMPLTDGFRFACGYTTTRGVLGDAIALVRGDRFYTSDFTPANLTAWGYHDCQRDMENGGFGGQIPKLLVRHLPRHYPYNSVYSCFPFFTPSKMRTSLAAQKVDGKYTFDRPVAIPEPKILNTFTGIKYIFNDPSRFKVVYEKFKYGSAVNSDDIPPHDAQRAMTMHALFPTKDSLSEYSAWYRNATEKYLREKSWKYEGVQGTFFDITQVVNCVSAHVSAEKYLGVDLKTEANPHGIFTEREFFAMVTSLYTVTFLLFDVPEESFSVHTAAAHAGAIVGALAAKSLMEASPSTAPNFLGSLAARAAAYLWPVKDKPSYPFLSRMAASGRPLGEILGNLIGTGVGACVNHAHAAIQVINFYLEAEQEKERRHIEQLVQKADAQSNELLYGYVREAMRLRPQFSGLYRQAAVDAEIPQGPGLPPLQVKAGEWIWSNFRNAHLNPAEFPNPETVDPRRPASLYNLNGTGFHNCPGTTYAQHTIAEIVRVVFKLKNLRRAPGAAGRLAGFSEVIRGSESQYYLARDGSVSIYPGSLHLVYDG</sequence>
<dbReference type="PANTHER" id="PTHR11903">
    <property type="entry name" value="PROSTAGLANDIN G/H SYNTHASE"/>
    <property type="match status" value="1"/>
</dbReference>
<evidence type="ECO:0000256" key="6">
    <source>
        <dbReference type="ARBA" id="ARBA00023004"/>
    </source>
</evidence>
<proteinExistence type="predicted"/>
<dbReference type="PROSITE" id="PS50292">
    <property type="entry name" value="PEROXIDASE_3"/>
    <property type="match status" value="1"/>
</dbReference>
<accession>A0A9P3PT59</accession>
<dbReference type="GO" id="GO:0004497">
    <property type="term" value="F:monooxygenase activity"/>
    <property type="evidence" value="ECO:0007669"/>
    <property type="project" value="InterPro"/>
</dbReference>
<evidence type="ECO:0000256" key="4">
    <source>
        <dbReference type="ARBA" id="ARBA00022964"/>
    </source>
</evidence>
<evidence type="ECO:0000313" key="9">
    <source>
        <dbReference type="Proteomes" id="UP001063166"/>
    </source>
</evidence>
<dbReference type="GO" id="GO:0006979">
    <property type="term" value="P:response to oxidative stress"/>
    <property type="evidence" value="ECO:0007669"/>
    <property type="project" value="InterPro"/>
</dbReference>
<dbReference type="InterPro" id="IPR034812">
    <property type="entry name" value="Ppo-like_N"/>
</dbReference>
<evidence type="ECO:0000256" key="1">
    <source>
        <dbReference type="ARBA" id="ARBA00011881"/>
    </source>
</evidence>
<keyword evidence="5" id="KW-0560">Oxidoreductase</keyword>
<dbReference type="InterPro" id="IPR001128">
    <property type="entry name" value="Cyt_P450"/>
</dbReference>
<reference evidence="8" key="1">
    <citation type="submission" date="2022-07" db="EMBL/GenBank/DDBJ databases">
        <title>The genome of Lyophyllum shimeji provides insight into the initial evolution of ectomycorrhizal fungal genome.</title>
        <authorList>
            <person name="Kobayashi Y."/>
            <person name="Shibata T."/>
            <person name="Hirakawa H."/>
            <person name="Shigenobu S."/>
            <person name="Nishiyama T."/>
            <person name="Yamada A."/>
            <person name="Hasebe M."/>
            <person name="Kawaguchi M."/>
        </authorList>
    </citation>
    <scope>NUCLEOTIDE SEQUENCE</scope>
    <source>
        <strain evidence="8">AT787</strain>
    </source>
</reference>
<comment type="subunit">
    <text evidence="1">Homotetramer.</text>
</comment>
<dbReference type="GO" id="GO:0004601">
    <property type="term" value="F:peroxidase activity"/>
    <property type="evidence" value="ECO:0007669"/>
    <property type="project" value="UniProtKB-KW"/>
</dbReference>
<dbReference type="PRINTS" id="PR00457">
    <property type="entry name" value="ANPEROXIDASE"/>
</dbReference>